<comment type="cofactor">
    <cofactor evidence="1">
        <name>Mg(2+)</name>
        <dbReference type="ChEBI" id="CHEBI:18420"/>
    </cofactor>
</comment>
<reference evidence="5 6" key="1">
    <citation type="submission" date="2016-08" db="EMBL/GenBank/DDBJ databases">
        <title>Genome sequencing of Paenibacillus sp. TI45-13ar, isolated from Korean traditional nuruk.</title>
        <authorList>
            <person name="Kim S.-J."/>
        </authorList>
    </citation>
    <scope>NUCLEOTIDE SEQUENCE [LARGE SCALE GENOMIC DNA]</scope>
    <source>
        <strain evidence="5 6">TI45-13ar</strain>
    </source>
</reference>
<dbReference type="InterPro" id="IPR020084">
    <property type="entry name" value="NUDIX_hydrolase_CS"/>
</dbReference>
<dbReference type="RefSeq" id="WP_069327234.1">
    <property type="nucleotide sequence ID" value="NZ_MDER01000034.1"/>
</dbReference>
<dbReference type="PRINTS" id="PR00502">
    <property type="entry name" value="NUDIXFAMILY"/>
</dbReference>
<dbReference type="EC" id="3.6.1.55" evidence="5"/>
<dbReference type="PATRIC" id="fig|1886670.3.peg.1841"/>
<protein>
    <submittedName>
        <fullName evidence="5">8-oxo-dGTP diphosphatase</fullName>
        <ecNumber evidence="5">3.6.1.55</ecNumber>
    </submittedName>
</protein>
<organism evidence="5 6">
    <name type="scientific">Paenibacillus nuruki</name>
    <dbReference type="NCBI Taxonomy" id="1886670"/>
    <lineage>
        <taxon>Bacteria</taxon>
        <taxon>Bacillati</taxon>
        <taxon>Bacillota</taxon>
        <taxon>Bacilli</taxon>
        <taxon>Bacillales</taxon>
        <taxon>Paenibacillaceae</taxon>
        <taxon>Paenibacillus</taxon>
    </lineage>
</organism>
<dbReference type="PROSITE" id="PS00893">
    <property type="entry name" value="NUDIX_BOX"/>
    <property type="match status" value="1"/>
</dbReference>
<evidence type="ECO:0000313" key="6">
    <source>
        <dbReference type="Proteomes" id="UP000094578"/>
    </source>
</evidence>
<dbReference type="InterPro" id="IPR020476">
    <property type="entry name" value="Nudix_hydrolase"/>
</dbReference>
<dbReference type="SUPFAM" id="SSF55811">
    <property type="entry name" value="Nudix"/>
    <property type="match status" value="1"/>
</dbReference>
<evidence type="ECO:0000256" key="3">
    <source>
        <dbReference type="RuleBase" id="RU003476"/>
    </source>
</evidence>
<feature type="domain" description="Nudix hydrolase" evidence="4">
    <location>
        <begin position="16"/>
        <end position="147"/>
    </location>
</feature>
<evidence type="ECO:0000313" key="5">
    <source>
        <dbReference type="EMBL" id="ODP28834.1"/>
    </source>
</evidence>
<keyword evidence="2 3" id="KW-0378">Hydrolase</keyword>
<dbReference type="CDD" id="cd04677">
    <property type="entry name" value="NUDIX_Hydrolase"/>
    <property type="match status" value="1"/>
</dbReference>
<dbReference type="AlphaFoldDB" id="A0A1E3L577"/>
<proteinExistence type="inferred from homology"/>
<comment type="caution">
    <text evidence="5">The sequence shown here is derived from an EMBL/GenBank/DDBJ whole genome shotgun (WGS) entry which is preliminary data.</text>
</comment>
<dbReference type="InterPro" id="IPR015797">
    <property type="entry name" value="NUDIX_hydrolase-like_dom_sf"/>
</dbReference>
<dbReference type="GO" id="GO:0035539">
    <property type="term" value="F:8-oxo-7,8-dihydrodeoxyguanosine triphosphate pyrophosphatase activity"/>
    <property type="evidence" value="ECO:0007669"/>
    <property type="project" value="UniProtKB-EC"/>
</dbReference>
<evidence type="ECO:0000256" key="2">
    <source>
        <dbReference type="ARBA" id="ARBA00022801"/>
    </source>
</evidence>
<comment type="similarity">
    <text evidence="3">Belongs to the Nudix hydrolase family.</text>
</comment>
<evidence type="ECO:0000256" key="1">
    <source>
        <dbReference type="ARBA" id="ARBA00001946"/>
    </source>
</evidence>
<dbReference type="STRING" id="1886670.PTI45_01810"/>
<dbReference type="Gene3D" id="3.90.79.10">
    <property type="entry name" value="Nucleoside Triphosphate Pyrophosphohydrolase"/>
    <property type="match status" value="1"/>
</dbReference>
<accession>A0A1E3L577</accession>
<dbReference type="EMBL" id="MDER01000034">
    <property type="protein sequence ID" value="ODP28834.1"/>
    <property type="molecule type" value="Genomic_DNA"/>
</dbReference>
<dbReference type="InterPro" id="IPR000086">
    <property type="entry name" value="NUDIX_hydrolase_dom"/>
</dbReference>
<dbReference type="PROSITE" id="PS51462">
    <property type="entry name" value="NUDIX"/>
    <property type="match status" value="1"/>
</dbReference>
<keyword evidence="6" id="KW-1185">Reference proteome</keyword>
<dbReference type="PANTHER" id="PTHR43046">
    <property type="entry name" value="GDP-MANNOSE MANNOSYL HYDROLASE"/>
    <property type="match status" value="1"/>
</dbReference>
<name>A0A1E3L577_9BACL</name>
<sequence>MSYITELRAVVGSRPLIMAGATVILVNDQQQILLQKRVDNHCWGLPGGSMELGETLEQVAKRELEEETGLVAVHLQLLDIFSGPDLYYQYPHGDEVYNVVAAYVCREYTGSLQAQCSEVQELQFFDLFVLPQMINPPDRPIIQSFTQSFLGSDRDAVTERNPND</sequence>
<gene>
    <name evidence="5" type="primary">mutT</name>
    <name evidence="5" type="ORF">PTI45_01810</name>
</gene>
<dbReference type="PANTHER" id="PTHR43046:SF2">
    <property type="entry name" value="8-OXO-DGTP DIPHOSPHATASE-RELATED"/>
    <property type="match status" value="1"/>
</dbReference>
<dbReference type="Pfam" id="PF00293">
    <property type="entry name" value="NUDIX"/>
    <property type="match status" value="1"/>
</dbReference>
<dbReference type="Proteomes" id="UP000094578">
    <property type="component" value="Unassembled WGS sequence"/>
</dbReference>
<evidence type="ECO:0000259" key="4">
    <source>
        <dbReference type="PROSITE" id="PS51462"/>
    </source>
</evidence>